<reference evidence="2" key="1">
    <citation type="submission" date="2022-04" db="EMBL/GenBank/DDBJ databases">
        <title>Tomato heritable bacteria conferring resistance against bacterial wilt.</title>
        <authorList>
            <person name="Yin J."/>
        </authorList>
    </citation>
    <scope>NUCLEOTIDE SEQUENCE</scope>
    <source>
        <strain evidence="2">Cra20</strain>
    </source>
</reference>
<keyword evidence="1" id="KW-1133">Transmembrane helix</keyword>
<keyword evidence="1" id="KW-0472">Membrane</keyword>
<keyword evidence="1" id="KW-0812">Transmembrane</keyword>
<proteinExistence type="predicted"/>
<evidence type="ECO:0000313" key="2">
    <source>
        <dbReference type="EMBL" id="MDT8758221.1"/>
    </source>
</evidence>
<organism evidence="2">
    <name type="scientific">Sphingomonas psychrotolerans</name>
    <dbReference type="NCBI Taxonomy" id="1327635"/>
    <lineage>
        <taxon>Bacteria</taxon>
        <taxon>Pseudomonadati</taxon>
        <taxon>Pseudomonadota</taxon>
        <taxon>Alphaproteobacteria</taxon>
        <taxon>Sphingomonadales</taxon>
        <taxon>Sphingomonadaceae</taxon>
        <taxon>Sphingomonas</taxon>
    </lineage>
</organism>
<feature type="transmembrane region" description="Helical" evidence="1">
    <location>
        <begin position="32"/>
        <end position="50"/>
    </location>
</feature>
<dbReference type="EMBL" id="JALMLT010000001">
    <property type="protein sequence ID" value="MDT8758221.1"/>
    <property type="molecule type" value="Genomic_DNA"/>
</dbReference>
<protein>
    <submittedName>
        <fullName evidence="2">Uncharacterized protein</fullName>
    </submittedName>
</protein>
<name>A0ABU3N3Y9_9SPHN</name>
<feature type="transmembrane region" description="Helical" evidence="1">
    <location>
        <begin position="9"/>
        <end position="26"/>
    </location>
</feature>
<evidence type="ECO:0000256" key="1">
    <source>
        <dbReference type="SAM" id="Phobius"/>
    </source>
</evidence>
<comment type="caution">
    <text evidence="2">The sequence shown here is derived from an EMBL/GenBank/DDBJ whole genome shotgun (WGS) entry which is preliminary data.</text>
</comment>
<gene>
    <name evidence="2" type="ORF">MZO42_05885</name>
</gene>
<sequence length="66" mass="7768">MRKITPRDWLALAAPAIMLVITAFFIVRDRGWLSALIVCGLGVPFVLWQWRSRIRKYPVDTWRARL</sequence>
<accession>A0ABU3N3Y9</accession>